<gene>
    <name evidence="2" type="ORF">CEUSTIGMA_g7988.t1</name>
</gene>
<dbReference type="OrthoDB" id="558870at2759"/>
<proteinExistence type="predicted"/>
<evidence type="ECO:0000313" key="3">
    <source>
        <dbReference type="Proteomes" id="UP000232323"/>
    </source>
</evidence>
<keyword evidence="3" id="KW-1185">Reference proteome</keyword>
<reference evidence="2 3" key="1">
    <citation type="submission" date="2017-08" db="EMBL/GenBank/DDBJ databases">
        <title>Acidophilic green algal genome provides insights into adaptation to an acidic environment.</title>
        <authorList>
            <person name="Hirooka S."/>
            <person name="Hirose Y."/>
            <person name="Kanesaki Y."/>
            <person name="Higuchi S."/>
            <person name="Fujiwara T."/>
            <person name="Onuma R."/>
            <person name="Era A."/>
            <person name="Ohbayashi R."/>
            <person name="Uzuka A."/>
            <person name="Nozaki H."/>
            <person name="Yoshikawa H."/>
            <person name="Miyagishima S.Y."/>
        </authorList>
    </citation>
    <scope>NUCLEOTIDE SEQUENCE [LARGE SCALE GENOMIC DNA]</scope>
    <source>
        <strain evidence="2 3">NIES-2499</strain>
    </source>
</reference>
<feature type="compositionally biased region" description="Pro residues" evidence="1">
    <location>
        <begin position="33"/>
        <end position="66"/>
    </location>
</feature>
<evidence type="ECO:0008006" key="4">
    <source>
        <dbReference type="Google" id="ProtNLM"/>
    </source>
</evidence>
<feature type="compositionally biased region" description="Low complexity" evidence="1">
    <location>
        <begin position="227"/>
        <end position="237"/>
    </location>
</feature>
<accession>A0A250XCR6</accession>
<feature type="compositionally biased region" description="Pro residues" evidence="1">
    <location>
        <begin position="195"/>
        <end position="226"/>
    </location>
</feature>
<dbReference type="Proteomes" id="UP000232323">
    <property type="component" value="Unassembled WGS sequence"/>
</dbReference>
<name>A0A250XCR6_9CHLO</name>
<feature type="compositionally biased region" description="Low complexity" evidence="1">
    <location>
        <begin position="1"/>
        <end position="32"/>
    </location>
</feature>
<protein>
    <recommendedName>
        <fullName evidence="4">Pherophorin domain-containing protein</fullName>
    </recommendedName>
</protein>
<sequence length="237" mass="24229">SFTSSTPTTHLLHHPTTTTFPPSSKPPSSFSTTPPPPSPPPPPPPSPPPPPPPSPPPPPPPSPPPPPPPPACTICTEFCIIEAPQNPTQPPFPTSSTCAALVTFMDSYSAFVLGNSDLMFTCTVSPPTNPQCVQVCANGSLETVTVCTSFGPLTGAKTTDQIGYGAYDCGLILNVNDTCGCAYSGLAGETCQGLSPPPLPPPPPPSPPPPPPPSPPPPPPPSPPLPLHLLLPLHHPS</sequence>
<dbReference type="EMBL" id="BEGY01000053">
    <property type="protein sequence ID" value="GAX80550.1"/>
    <property type="molecule type" value="Genomic_DNA"/>
</dbReference>
<organism evidence="2 3">
    <name type="scientific">Chlamydomonas eustigma</name>
    <dbReference type="NCBI Taxonomy" id="1157962"/>
    <lineage>
        <taxon>Eukaryota</taxon>
        <taxon>Viridiplantae</taxon>
        <taxon>Chlorophyta</taxon>
        <taxon>core chlorophytes</taxon>
        <taxon>Chlorophyceae</taxon>
        <taxon>CS clade</taxon>
        <taxon>Chlamydomonadales</taxon>
        <taxon>Chlamydomonadaceae</taxon>
        <taxon>Chlamydomonas</taxon>
    </lineage>
</organism>
<evidence type="ECO:0000256" key="1">
    <source>
        <dbReference type="SAM" id="MobiDB-lite"/>
    </source>
</evidence>
<comment type="caution">
    <text evidence="2">The sequence shown here is derived from an EMBL/GenBank/DDBJ whole genome shotgun (WGS) entry which is preliminary data.</text>
</comment>
<feature type="region of interest" description="Disordered" evidence="1">
    <location>
        <begin position="193"/>
        <end position="237"/>
    </location>
</feature>
<feature type="region of interest" description="Disordered" evidence="1">
    <location>
        <begin position="1"/>
        <end position="66"/>
    </location>
</feature>
<feature type="non-terminal residue" evidence="2">
    <location>
        <position position="1"/>
    </location>
</feature>
<dbReference type="PRINTS" id="PR01217">
    <property type="entry name" value="PRICHEXTENSN"/>
</dbReference>
<evidence type="ECO:0000313" key="2">
    <source>
        <dbReference type="EMBL" id="GAX80550.1"/>
    </source>
</evidence>
<dbReference type="AlphaFoldDB" id="A0A250XCR6"/>